<dbReference type="InterPro" id="IPR050767">
    <property type="entry name" value="Sel1_AlgK"/>
</dbReference>
<keyword evidence="2" id="KW-1185">Reference proteome</keyword>
<dbReference type="RefSeq" id="WP_256602113.1">
    <property type="nucleotide sequence ID" value="NZ_JANIBJ010000015.1"/>
</dbReference>
<protein>
    <submittedName>
        <fullName evidence="1">Sel1 repeat family protein</fullName>
    </submittedName>
</protein>
<dbReference type="InterPro" id="IPR006597">
    <property type="entry name" value="Sel1-like"/>
</dbReference>
<dbReference type="SUPFAM" id="SSF81901">
    <property type="entry name" value="HCP-like"/>
    <property type="match status" value="2"/>
</dbReference>
<dbReference type="Pfam" id="PF08238">
    <property type="entry name" value="Sel1"/>
    <property type="match status" value="7"/>
</dbReference>
<evidence type="ECO:0000313" key="2">
    <source>
        <dbReference type="Proteomes" id="UP001524499"/>
    </source>
</evidence>
<sequence length="915" mass="104242">MNTNGNKSLAEIEARESQILAELEQRAAAGDAQAQFELAARYLVEPNLDVHIGRVVHKNDPLDFPNSKQTSSRSDFDVCFQKSLKQLETSANQGLAEAQFTLGLLYFQGPSTMERTRKLQTAWSDHLNFDFPLSGEIAVSLANFSKYQLSDNNAAFSWFEKAAKQNYYEALIWLGICHRDGTQANNEKAFACFASAAKQGLAEAQWLVAECYFKGQGVEQNETLAYDWLENAADNGYPDDRYYSLACEYLDGNPETRNLEEGIKWLKKAAPFNIFAKMRLVNHSLNGIGVEKNDELAFDLVLDILEEDENSGCCSNFILGTNFKWNDLKMGSVQQRAKQELIGQAAYLAARMIYEGNGSEVSYKWIIEGLFGRGIAKNSMTSDLKKESTVLLFKFAVSCNNPQALQLMQETYLHLITPELNGKNDLEDYYQFAYEWLSDAYTKAPRDAEVNFGLGVLYAFGKGVEKDKNRARELLGKFEKFKEELDGPEFSYLDDYTILQQFSDFYCAPYRQLNRTIGNLATAFFEKNFINEGYGWTIPYMMLPALRIKFYIKKGDLDGLRIFLEDLDSTQTVFSESGSYQQFKDLALMAYKKEEKLSEINKVLVAEIKQKEVLQMKMQKLVEQFTHTLGNVIFPDTIYQVAERLKTNPDCRKDVLLLNEAYHSEIIIKLQAELLRQRYANTNPEKFRQLIRACRRGSDCKDKTKSIADILDYAASRVTARFLNQHNASLGSIRDKIIAQKNASLDGLRQQFEDDILLNRTLAAVEWINQNLRPFKVVELSPLWLKAFILAESHAEALLFGYFSEVLFNAFKYADHDAAQFLTVRFDEYVIDGETYLGCSWSNPMGNKPPNGLGTGKGLDAILEDLKQLNDTDSETKSLLVSQDDLQFQVTMFFQKDLLIDEISMPTFKRKSKTE</sequence>
<name>A0ABT1TFT0_9GAMM</name>
<evidence type="ECO:0000313" key="1">
    <source>
        <dbReference type="EMBL" id="MCQ8104321.1"/>
    </source>
</evidence>
<proteinExistence type="predicted"/>
<dbReference type="EMBL" id="JANIBJ010000015">
    <property type="protein sequence ID" value="MCQ8104321.1"/>
    <property type="molecule type" value="Genomic_DNA"/>
</dbReference>
<dbReference type="PANTHER" id="PTHR11102:SF160">
    <property type="entry name" value="ERAD-ASSOCIATED E3 UBIQUITIN-PROTEIN LIGASE COMPONENT HRD3"/>
    <property type="match status" value="1"/>
</dbReference>
<dbReference type="Gene3D" id="1.25.40.10">
    <property type="entry name" value="Tetratricopeptide repeat domain"/>
    <property type="match status" value="1"/>
</dbReference>
<accession>A0ABT1TFT0</accession>
<dbReference type="Proteomes" id="UP001524499">
    <property type="component" value="Unassembled WGS sequence"/>
</dbReference>
<comment type="caution">
    <text evidence="1">The sequence shown here is derived from an EMBL/GenBank/DDBJ whole genome shotgun (WGS) entry which is preliminary data.</text>
</comment>
<dbReference type="PANTHER" id="PTHR11102">
    <property type="entry name" value="SEL-1-LIKE PROTEIN"/>
    <property type="match status" value="1"/>
</dbReference>
<dbReference type="InterPro" id="IPR011990">
    <property type="entry name" value="TPR-like_helical_dom_sf"/>
</dbReference>
<organism evidence="1 2">
    <name type="scientific">Methylomonas subterranea</name>
    <dbReference type="NCBI Taxonomy" id="2952225"/>
    <lineage>
        <taxon>Bacteria</taxon>
        <taxon>Pseudomonadati</taxon>
        <taxon>Pseudomonadota</taxon>
        <taxon>Gammaproteobacteria</taxon>
        <taxon>Methylococcales</taxon>
        <taxon>Methylococcaceae</taxon>
        <taxon>Methylomonas</taxon>
    </lineage>
</organism>
<dbReference type="SMART" id="SM00671">
    <property type="entry name" value="SEL1"/>
    <property type="match status" value="5"/>
</dbReference>
<reference evidence="1 2" key="1">
    <citation type="submission" date="2022-07" db="EMBL/GenBank/DDBJ databases">
        <title>Methylomonas rivi sp. nov., Methylomonas rosea sp. nov., Methylomonas aureus sp. nov. and Methylomonas subterranea sp. nov., four novel methanotrophs isolated from a freshwater creek and the deep terrestrial subsurface.</title>
        <authorList>
            <person name="Abin C."/>
            <person name="Sankaranarayanan K."/>
            <person name="Garner C."/>
            <person name="Sindelar R."/>
            <person name="Kotary K."/>
            <person name="Garner R."/>
            <person name="Barclay S."/>
            <person name="Lawson P."/>
            <person name="Krumholz L."/>
        </authorList>
    </citation>
    <scope>NUCLEOTIDE SEQUENCE [LARGE SCALE GENOMIC DNA]</scope>
    <source>
        <strain evidence="1 2">SURF-2</strain>
    </source>
</reference>
<gene>
    <name evidence="1" type="ORF">NP590_09415</name>
</gene>